<proteinExistence type="predicted"/>
<dbReference type="EMBL" id="NUFN01000010">
    <property type="protein sequence ID" value="PGH84979.1"/>
    <property type="molecule type" value="Genomic_DNA"/>
</dbReference>
<evidence type="ECO:0000313" key="2">
    <source>
        <dbReference type="Proteomes" id="UP000222944"/>
    </source>
</evidence>
<dbReference type="Proteomes" id="UP000222944">
    <property type="component" value="Unassembled WGS sequence"/>
</dbReference>
<comment type="caution">
    <text evidence="1">The sequence shown here is derived from an EMBL/GenBank/DDBJ whole genome shotgun (WGS) entry which is preliminary data.</text>
</comment>
<evidence type="ECO:0000313" key="1">
    <source>
        <dbReference type="EMBL" id="PGH84979.1"/>
    </source>
</evidence>
<accession>A0A9X7C0W6</accession>
<dbReference type="RefSeq" id="WP_098866584.1">
    <property type="nucleotide sequence ID" value="NZ_NUFN01000010.1"/>
</dbReference>
<sequence length="166" mass="19961">MKLNIRSYTIRPIIRKLDSKLYCVPKRKKLINKAINHIINVIDIIIFENESKTTKEYLTSRKYETLKMFLSFVIEKGYCTLTQEKMAYKAGVSKPIISDLIKWLEEIEICQQIRTVGAGKRRNSFYILTLHPNYLYILEYFRTEWYFPLKMNPLYSKYRIELNELL</sequence>
<name>A0A9X7C0W6_BACTU</name>
<reference evidence="1 2" key="1">
    <citation type="submission" date="2017-09" db="EMBL/GenBank/DDBJ databases">
        <title>Large-scale bioinformatics analysis of Bacillus genomes uncovers conserved roles of natural products in bacterial physiology.</title>
        <authorList>
            <consortium name="Agbiome Team Llc"/>
            <person name="Bleich R.M."/>
            <person name="Grubbs K.J."/>
            <person name="Santa Maria K.C."/>
            <person name="Allen S.E."/>
            <person name="Farag S."/>
            <person name="Shank E.A."/>
            <person name="Bowers A."/>
        </authorList>
    </citation>
    <scope>NUCLEOTIDE SEQUENCE [LARGE SCALE GENOMIC DNA]</scope>
    <source>
        <strain evidence="1 2">AFS058004</strain>
    </source>
</reference>
<organism evidence="1 2">
    <name type="scientific">Bacillus thuringiensis</name>
    <dbReference type="NCBI Taxonomy" id="1428"/>
    <lineage>
        <taxon>Bacteria</taxon>
        <taxon>Bacillati</taxon>
        <taxon>Bacillota</taxon>
        <taxon>Bacilli</taxon>
        <taxon>Bacillales</taxon>
        <taxon>Bacillaceae</taxon>
        <taxon>Bacillus</taxon>
        <taxon>Bacillus cereus group</taxon>
    </lineage>
</organism>
<gene>
    <name evidence="1" type="ORF">CN899_10095</name>
</gene>
<dbReference type="AlphaFoldDB" id="A0A9X7C0W6"/>
<protein>
    <submittedName>
        <fullName evidence="1">Uncharacterized protein</fullName>
    </submittedName>
</protein>